<accession>A0A8J2ZPL6</accession>
<organism evidence="1 2">
    <name type="scientific">Compostibacillus humi</name>
    <dbReference type="NCBI Taxonomy" id="1245525"/>
    <lineage>
        <taxon>Bacteria</taxon>
        <taxon>Bacillati</taxon>
        <taxon>Bacillota</taxon>
        <taxon>Bacilli</taxon>
        <taxon>Bacillales</taxon>
        <taxon>Bacillaceae</taxon>
        <taxon>Compostibacillus</taxon>
    </lineage>
</organism>
<comment type="caution">
    <text evidence="1">The sequence shown here is derived from an EMBL/GenBank/DDBJ whole genome shotgun (WGS) entry which is preliminary data.</text>
</comment>
<protein>
    <recommendedName>
        <fullName evidence="3">Methyl-accepting chemotaxis protein</fullName>
    </recommendedName>
</protein>
<dbReference type="SUPFAM" id="SSF58104">
    <property type="entry name" value="Methyl-accepting chemotaxis protein (MCP) signaling domain"/>
    <property type="match status" value="1"/>
</dbReference>
<dbReference type="Proteomes" id="UP000602050">
    <property type="component" value="Unassembled WGS sequence"/>
</dbReference>
<reference evidence="1" key="1">
    <citation type="journal article" date="2014" name="Int. J. Syst. Evol. Microbiol.">
        <title>Complete genome sequence of Corynebacterium casei LMG S-19264T (=DSM 44701T), isolated from a smear-ripened cheese.</title>
        <authorList>
            <consortium name="US DOE Joint Genome Institute (JGI-PGF)"/>
            <person name="Walter F."/>
            <person name="Albersmeier A."/>
            <person name="Kalinowski J."/>
            <person name="Ruckert C."/>
        </authorList>
    </citation>
    <scope>NUCLEOTIDE SEQUENCE</scope>
    <source>
        <strain evidence="1">CGMCC 1.12360</strain>
    </source>
</reference>
<gene>
    <name evidence="1" type="ORF">GCM10010978_06040</name>
</gene>
<dbReference type="AlphaFoldDB" id="A0A8J2ZPL6"/>
<proteinExistence type="predicted"/>
<evidence type="ECO:0000313" key="2">
    <source>
        <dbReference type="Proteomes" id="UP000602050"/>
    </source>
</evidence>
<name>A0A8J2ZPL6_9BACI</name>
<evidence type="ECO:0000313" key="1">
    <source>
        <dbReference type="EMBL" id="GGH70767.1"/>
    </source>
</evidence>
<evidence type="ECO:0008006" key="3">
    <source>
        <dbReference type="Google" id="ProtNLM"/>
    </source>
</evidence>
<dbReference type="EMBL" id="BMEV01000007">
    <property type="protein sequence ID" value="GGH70767.1"/>
    <property type="molecule type" value="Genomic_DNA"/>
</dbReference>
<keyword evidence="2" id="KW-1185">Reference proteome</keyword>
<reference evidence="1" key="2">
    <citation type="submission" date="2020-09" db="EMBL/GenBank/DDBJ databases">
        <authorList>
            <person name="Sun Q."/>
            <person name="Zhou Y."/>
        </authorList>
    </citation>
    <scope>NUCLEOTIDE SEQUENCE</scope>
    <source>
        <strain evidence="1">CGMCC 1.12360</strain>
    </source>
</reference>
<sequence length="60" mass="6440">MSRSIEEIASISEESAAGVQQTSASTVQTTGIMEKVVVNSDQLSKLAEQLNGLVQQFKLE</sequence>
<dbReference type="RefSeq" id="WP_188390898.1">
    <property type="nucleotide sequence ID" value="NZ_BMEV01000007.1"/>
</dbReference>
<dbReference type="Gene3D" id="1.10.287.950">
    <property type="entry name" value="Methyl-accepting chemotaxis protein"/>
    <property type="match status" value="1"/>
</dbReference>